<dbReference type="EMBL" id="RJKM01000001">
    <property type="protein sequence ID" value="ROP38324.1"/>
    <property type="molecule type" value="Genomic_DNA"/>
</dbReference>
<feature type="domain" description="NmrA-like" evidence="3">
    <location>
        <begin position="4"/>
        <end position="253"/>
    </location>
</feature>
<evidence type="ECO:0000256" key="1">
    <source>
        <dbReference type="ARBA" id="ARBA00006328"/>
    </source>
</evidence>
<dbReference type="SUPFAM" id="SSF51735">
    <property type="entry name" value="NAD(P)-binding Rossmann-fold domains"/>
    <property type="match status" value="1"/>
</dbReference>
<keyword evidence="5" id="KW-1185">Reference proteome</keyword>
<dbReference type="CDD" id="cd05251">
    <property type="entry name" value="NmrA_like_SDR_a"/>
    <property type="match status" value="1"/>
</dbReference>
<gene>
    <name evidence="4" type="ORF">EDD40_3678</name>
</gene>
<reference evidence="4 5" key="1">
    <citation type="submission" date="2018-11" db="EMBL/GenBank/DDBJ databases">
        <title>Sequencing the genomes of 1000 actinobacteria strains.</title>
        <authorList>
            <person name="Klenk H.-P."/>
        </authorList>
    </citation>
    <scope>NUCLEOTIDE SEQUENCE [LARGE SCALE GENOMIC DNA]</scope>
    <source>
        <strain evidence="4 5">DSM 44231</strain>
    </source>
</reference>
<dbReference type="RefSeq" id="WP_123743982.1">
    <property type="nucleotide sequence ID" value="NZ_RJKM01000001.1"/>
</dbReference>
<organism evidence="4 5">
    <name type="scientific">Saccharothrix texasensis</name>
    <dbReference type="NCBI Taxonomy" id="103734"/>
    <lineage>
        <taxon>Bacteria</taxon>
        <taxon>Bacillati</taxon>
        <taxon>Actinomycetota</taxon>
        <taxon>Actinomycetes</taxon>
        <taxon>Pseudonocardiales</taxon>
        <taxon>Pseudonocardiaceae</taxon>
        <taxon>Saccharothrix</taxon>
    </lineage>
</organism>
<dbReference type="PANTHER" id="PTHR42748:SF7">
    <property type="entry name" value="NMRA LIKE REDOX SENSOR 1-RELATED"/>
    <property type="match status" value="1"/>
</dbReference>
<proteinExistence type="inferred from homology"/>
<dbReference type="InterPro" id="IPR051164">
    <property type="entry name" value="NmrA-like_oxidored"/>
</dbReference>
<dbReference type="AlphaFoldDB" id="A0A3N1H711"/>
<name>A0A3N1H711_9PSEU</name>
<dbReference type="InterPro" id="IPR008030">
    <property type="entry name" value="NmrA-like"/>
</dbReference>
<dbReference type="PANTHER" id="PTHR42748">
    <property type="entry name" value="NITROGEN METABOLITE REPRESSION PROTEIN NMRA FAMILY MEMBER"/>
    <property type="match status" value="1"/>
</dbReference>
<comment type="similarity">
    <text evidence="1">Belongs to the NmrA-type oxidoreductase family.</text>
</comment>
<comment type="caution">
    <text evidence="4">The sequence shown here is derived from an EMBL/GenBank/DDBJ whole genome shotgun (WGS) entry which is preliminary data.</text>
</comment>
<dbReference type="Gene3D" id="3.40.50.720">
    <property type="entry name" value="NAD(P)-binding Rossmann-like Domain"/>
    <property type="match status" value="1"/>
</dbReference>
<evidence type="ECO:0000313" key="4">
    <source>
        <dbReference type="EMBL" id="ROP38324.1"/>
    </source>
</evidence>
<keyword evidence="2" id="KW-0521">NADP</keyword>
<sequence>MEPILVTGATGAQGGAVTRALLARGHRVRALTRDPHSVAARELRRLGADVAHGDFDDPASLRAALDGARAVFAVTTPFGSDTDTEVRHGITLVDAARDVEHVVFTSASNADRDTGIPHFDSKQRIERHLVDAGPRWTILGPAAFIDDKFGEWTVRGLREGAFHLPMPADRPLHLVAVRDIAAVAVLALEQPDRFAGRRLDLAGEALTPAAMAEALTAAIGRPIRHHRPPLDVVARYSADLAAMFGYFTEVGTDIDLPRLHGALPEITWTRYADFVRPLPWPDLLKTP</sequence>
<dbReference type="OrthoDB" id="319724at2"/>
<dbReference type="Proteomes" id="UP000268727">
    <property type="component" value="Unassembled WGS sequence"/>
</dbReference>
<dbReference type="InterPro" id="IPR036291">
    <property type="entry name" value="NAD(P)-bd_dom_sf"/>
</dbReference>
<dbReference type="Pfam" id="PF05368">
    <property type="entry name" value="NmrA"/>
    <property type="match status" value="1"/>
</dbReference>
<evidence type="ECO:0000313" key="5">
    <source>
        <dbReference type="Proteomes" id="UP000268727"/>
    </source>
</evidence>
<evidence type="ECO:0000256" key="2">
    <source>
        <dbReference type="ARBA" id="ARBA00022857"/>
    </source>
</evidence>
<protein>
    <submittedName>
        <fullName evidence="4">Uncharacterized protein YbjT (DUF2867 family)</fullName>
    </submittedName>
</protein>
<evidence type="ECO:0000259" key="3">
    <source>
        <dbReference type="Pfam" id="PF05368"/>
    </source>
</evidence>
<dbReference type="Gene3D" id="3.90.25.10">
    <property type="entry name" value="UDP-galactose 4-epimerase, domain 1"/>
    <property type="match status" value="1"/>
</dbReference>
<accession>A0A3N1H711</accession>